<evidence type="ECO:0000259" key="3">
    <source>
        <dbReference type="Pfam" id="PF00501"/>
    </source>
</evidence>
<dbReference type="GO" id="GO:0031956">
    <property type="term" value="F:medium-chain fatty acid-CoA ligase activity"/>
    <property type="evidence" value="ECO:0007669"/>
    <property type="project" value="TreeGrafter"/>
</dbReference>
<evidence type="ECO:0000256" key="2">
    <source>
        <dbReference type="ARBA" id="ARBA00022598"/>
    </source>
</evidence>
<feature type="domain" description="AMP-binding enzyme C-terminal" evidence="4">
    <location>
        <begin position="309"/>
        <end position="382"/>
    </location>
</feature>
<dbReference type="AlphaFoldDB" id="A0A1U7D8F7"/>
<dbReference type="STRING" id="1229727.Ga0080559_TMP3602"/>
<dbReference type="Proteomes" id="UP000186559">
    <property type="component" value="Chromosome"/>
</dbReference>
<name>A0A1U7D8F7_9RHOB</name>
<dbReference type="InterPro" id="IPR042099">
    <property type="entry name" value="ANL_N_sf"/>
</dbReference>
<reference evidence="5 6" key="1">
    <citation type="submission" date="2016-03" db="EMBL/GenBank/DDBJ databases">
        <title>Deep-sea bacteria in the southern Pacific.</title>
        <authorList>
            <person name="Tang K."/>
        </authorList>
    </citation>
    <scope>NUCLEOTIDE SEQUENCE [LARGE SCALE GENOMIC DNA]</scope>
    <source>
        <strain evidence="5 6">JLT2016</strain>
    </source>
</reference>
<evidence type="ECO:0000256" key="1">
    <source>
        <dbReference type="ARBA" id="ARBA00006432"/>
    </source>
</evidence>
<evidence type="ECO:0000259" key="4">
    <source>
        <dbReference type="Pfam" id="PF13193"/>
    </source>
</evidence>
<keyword evidence="6" id="KW-1185">Reference proteome</keyword>
<dbReference type="RefSeq" id="WP_076624263.1">
    <property type="nucleotide sequence ID" value="NZ_BMEW01000008.1"/>
</dbReference>
<dbReference type="EMBL" id="CP014796">
    <property type="protein sequence ID" value="APX24398.1"/>
    <property type="molecule type" value="Genomic_DNA"/>
</dbReference>
<dbReference type="InterPro" id="IPR025110">
    <property type="entry name" value="AMP-bd_C"/>
</dbReference>
<comment type="similarity">
    <text evidence="1">Belongs to the ATP-dependent AMP-binding enzyme family.</text>
</comment>
<dbReference type="InterPro" id="IPR045851">
    <property type="entry name" value="AMP-bd_C_sf"/>
</dbReference>
<accession>A0A1U7D8F7</accession>
<evidence type="ECO:0000313" key="6">
    <source>
        <dbReference type="Proteomes" id="UP000186559"/>
    </source>
</evidence>
<dbReference type="Gene3D" id="3.40.50.12780">
    <property type="entry name" value="N-terminal domain of ligase-like"/>
    <property type="match status" value="1"/>
</dbReference>
<sequence length="396" mass="41825">MAPPAACFQWSDTTRLLLRGRPLDDPAQDGATARDLHALRVAIRAEAEFTVGPEGIGRVPGGAPGWFRSRSSGTTGAAKTIRRSHGSWIASFEVNRAALGLGQGDVYAILGAPAHSLALYGIVEAAHLGADLHCVEGMRPDRQAACLATAGATVLYATPTQLRLLCDAGAPLPALRHILCGGGRMPAGLRARIAALCPNALLREFYGAAETSFIAWGDAATPEGAVGRPYPGVEIRIAPSRGHFGEIWVRSPYLFEGYAEGGSPETRWQDGFVTVGEMGALDAEGNLTVAGRRKRMVTIADQNVFPEDIEATLLADPQLTHCAVVPLPDSKRGHVLVAVIAAPAAPGTAERLLRRGREIFGTLTAPRRVVEMDDFPLTVSGKPDLGEIARRLEAGA</sequence>
<dbReference type="PANTHER" id="PTHR43201:SF5">
    <property type="entry name" value="MEDIUM-CHAIN ACYL-COA LIGASE ACSF2, MITOCHONDRIAL"/>
    <property type="match status" value="1"/>
</dbReference>
<feature type="domain" description="AMP-dependent synthetase/ligase" evidence="3">
    <location>
        <begin position="71"/>
        <end position="258"/>
    </location>
</feature>
<evidence type="ECO:0000313" key="5">
    <source>
        <dbReference type="EMBL" id="APX24398.1"/>
    </source>
</evidence>
<dbReference type="PANTHER" id="PTHR43201">
    <property type="entry name" value="ACYL-COA SYNTHETASE"/>
    <property type="match status" value="1"/>
</dbReference>
<dbReference type="Pfam" id="PF00501">
    <property type="entry name" value="AMP-binding"/>
    <property type="match status" value="1"/>
</dbReference>
<dbReference type="KEGG" id="tpro:Ga0080559_TMP3602"/>
<protein>
    <submittedName>
        <fullName evidence="5">Long-chain acyl-CoA synthetase</fullName>
        <ecNumber evidence="5">6.2.1.3</ecNumber>
    </submittedName>
</protein>
<proteinExistence type="inferred from homology"/>
<dbReference type="InterPro" id="IPR000873">
    <property type="entry name" value="AMP-dep_synth/lig_dom"/>
</dbReference>
<dbReference type="SUPFAM" id="SSF56801">
    <property type="entry name" value="Acetyl-CoA synthetase-like"/>
    <property type="match status" value="1"/>
</dbReference>
<gene>
    <name evidence="5" type="ORF">Ga0080559_TMP3602</name>
</gene>
<dbReference type="EC" id="6.2.1.3" evidence="5"/>
<dbReference type="Pfam" id="PF13193">
    <property type="entry name" value="AMP-binding_C"/>
    <property type="match status" value="1"/>
</dbReference>
<organism evidence="5 6">
    <name type="scientific">Salipiger profundus</name>
    <dbReference type="NCBI Taxonomy" id="1229727"/>
    <lineage>
        <taxon>Bacteria</taxon>
        <taxon>Pseudomonadati</taxon>
        <taxon>Pseudomonadota</taxon>
        <taxon>Alphaproteobacteria</taxon>
        <taxon>Rhodobacterales</taxon>
        <taxon>Roseobacteraceae</taxon>
        <taxon>Salipiger</taxon>
    </lineage>
</organism>
<dbReference type="Gene3D" id="3.30.300.30">
    <property type="match status" value="1"/>
</dbReference>
<keyword evidence="2 5" id="KW-0436">Ligase</keyword>
<dbReference type="GO" id="GO:0004467">
    <property type="term" value="F:long-chain fatty acid-CoA ligase activity"/>
    <property type="evidence" value="ECO:0007669"/>
    <property type="project" value="UniProtKB-EC"/>
</dbReference>